<reference evidence="8" key="1">
    <citation type="submission" date="2021-01" db="UniProtKB">
        <authorList>
            <consortium name="EnsemblMetazoa"/>
        </authorList>
    </citation>
    <scope>IDENTIFICATION</scope>
</reference>
<keyword evidence="5" id="KW-0378">Hydrolase</keyword>
<evidence type="ECO:0000313" key="8">
    <source>
        <dbReference type="EnsemblMetazoa" id="XP_022673118"/>
    </source>
</evidence>
<comment type="caution">
    <text evidence="6">Lacks conserved residue(s) required for the propagation of feature annotation.</text>
</comment>
<keyword evidence="4" id="KW-0833">Ubl conjugation pathway</keyword>
<keyword evidence="9" id="KW-1185">Reference proteome</keyword>
<dbReference type="Proteomes" id="UP000594260">
    <property type="component" value="Unplaced"/>
</dbReference>
<dbReference type="PANTHER" id="PTHR13291">
    <property type="entry name" value="JOSEPHIN 1, 2"/>
    <property type="match status" value="1"/>
</dbReference>
<dbReference type="CTD" id="31560"/>
<dbReference type="PANTHER" id="PTHR13291:SF0">
    <property type="entry name" value="JOSEPHIN-LIKE PROTEIN"/>
    <property type="match status" value="1"/>
</dbReference>
<accession>A0A7M7KWM1</accession>
<dbReference type="SMART" id="SM01246">
    <property type="entry name" value="Josephin"/>
    <property type="match status" value="1"/>
</dbReference>
<dbReference type="EnsemblMetazoa" id="XM_022817383">
    <property type="protein sequence ID" value="XP_022673118"/>
    <property type="gene ID" value="LOC111255422"/>
</dbReference>
<dbReference type="GO" id="GO:0006508">
    <property type="term" value="P:proteolysis"/>
    <property type="evidence" value="ECO:0007669"/>
    <property type="project" value="UniProtKB-KW"/>
</dbReference>
<evidence type="ECO:0000256" key="5">
    <source>
        <dbReference type="ARBA" id="ARBA00022801"/>
    </source>
</evidence>
<name>A0A7M7KWM1_VARDE</name>
<dbReference type="EC" id="3.4.19.12" evidence="2"/>
<dbReference type="AlphaFoldDB" id="A0A7M7KWM1"/>
<comment type="catalytic activity">
    <reaction evidence="1">
        <text>Thiol-dependent hydrolysis of ester, thioester, amide, peptide and isopeptide bonds formed by the C-terminal Gly of ubiquitin (a 76-residue protein attached to proteins as an intracellular targeting signal).</text>
        <dbReference type="EC" id="3.4.19.12"/>
    </reaction>
</comment>
<protein>
    <recommendedName>
        <fullName evidence="2">ubiquitinyl hydrolase 1</fullName>
        <ecNumber evidence="2">3.4.19.12</ecNumber>
    </recommendedName>
</protein>
<sequence>MRETRNEIPGGTSLERADSRSALMKFVDRLVSRKKQMTTPGAVSAPVYHERQLKELCALHALNNLFQDGKAFNKHMLDQICHSLSPDHLVNPHKSVLGLGNYDVNVIMAALQSKGFEAIWFDKRKDPSMIDLAKILGFILNVPNELKLAFLQFPLSRKHWVAVREIRQLVTEPYPVCEFYPGSRPRGEPAGLFFNLDSKLDVPLFQWPVEMSSPSHDDPPPLSKKRSKVREEWPKHAMYAVMLVLK</sequence>
<dbReference type="KEGG" id="vde:111255422"/>
<evidence type="ECO:0000256" key="2">
    <source>
        <dbReference type="ARBA" id="ARBA00012759"/>
    </source>
</evidence>
<evidence type="ECO:0000256" key="6">
    <source>
        <dbReference type="PROSITE-ProRule" id="PRU00331"/>
    </source>
</evidence>
<dbReference type="GO" id="GO:0004843">
    <property type="term" value="F:cysteine-type deubiquitinase activity"/>
    <property type="evidence" value="ECO:0007669"/>
    <property type="project" value="UniProtKB-EC"/>
</dbReference>
<dbReference type="GeneID" id="111255422"/>
<dbReference type="PROSITE" id="PS50957">
    <property type="entry name" value="JOSEPHIN"/>
    <property type="match status" value="1"/>
</dbReference>
<dbReference type="Gene3D" id="3.90.70.40">
    <property type="match status" value="1"/>
</dbReference>
<dbReference type="GO" id="GO:0016579">
    <property type="term" value="P:protein deubiquitination"/>
    <property type="evidence" value="ECO:0007669"/>
    <property type="project" value="InterPro"/>
</dbReference>
<dbReference type="Pfam" id="PF02099">
    <property type="entry name" value="Josephin"/>
    <property type="match status" value="1"/>
</dbReference>
<dbReference type="InterPro" id="IPR006155">
    <property type="entry name" value="Josephin"/>
</dbReference>
<dbReference type="FunCoup" id="A0A7M7KWM1">
    <property type="interactions" value="162"/>
</dbReference>
<evidence type="ECO:0000256" key="3">
    <source>
        <dbReference type="ARBA" id="ARBA00022670"/>
    </source>
</evidence>
<feature type="domain" description="Josephin" evidence="7">
    <location>
        <begin position="44"/>
        <end position="225"/>
    </location>
</feature>
<keyword evidence="3" id="KW-0645">Protease</keyword>
<evidence type="ECO:0000313" key="9">
    <source>
        <dbReference type="Proteomes" id="UP000594260"/>
    </source>
</evidence>
<evidence type="ECO:0000256" key="1">
    <source>
        <dbReference type="ARBA" id="ARBA00000707"/>
    </source>
</evidence>
<evidence type="ECO:0000256" key="4">
    <source>
        <dbReference type="ARBA" id="ARBA00022786"/>
    </source>
</evidence>
<evidence type="ECO:0000259" key="7">
    <source>
        <dbReference type="PROSITE" id="PS50957"/>
    </source>
</evidence>
<proteinExistence type="predicted"/>
<organism evidence="8 9">
    <name type="scientific">Varroa destructor</name>
    <name type="common">Honeybee mite</name>
    <dbReference type="NCBI Taxonomy" id="109461"/>
    <lineage>
        <taxon>Eukaryota</taxon>
        <taxon>Metazoa</taxon>
        <taxon>Ecdysozoa</taxon>
        <taxon>Arthropoda</taxon>
        <taxon>Chelicerata</taxon>
        <taxon>Arachnida</taxon>
        <taxon>Acari</taxon>
        <taxon>Parasitiformes</taxon>
        <taxon>Mesostigmata</taxon>
        <taxon>Gamasina</taxon>
        <taxon>Dermanyssoidea</taxon>
        <taxon>Varroidae</taxon>
        <taxon>Varroa</taxon>
    </lineage>
</organism>
<dbReference type="InParanoid" id="A0A7M7KWM1"/>
<dbReference type="OrthoDB" id="422700at2759"/>
<dbReference type="InterPro" id="IPR040053">
    <property type="entry name" value="JOSD1/2"/>
</dbReference>
<dbReference type="RefSeq" id="XP_022673118.1">
    <property type="nucleotide sequence ID" value="XM_022817383.1"/>
</dbReference>